<dbReference type="Gene3D" id="3.30.559.10">
    <property type="entry name" value="Chloramphenicol acetyltransferase-like domain"/>
    <property type="match status" value="1"/>
</dbReference>
<keyword evidence="5" id="KW-1185">Reference proteome</keyword>
<organism evidence="4 5">
    <name type="scientific">Rhynchospora tenuis</name>
    <dbReference type="NCBI Taxonomy" id="198213"/>
    <lineage>
        <taxon>Eukaryota</taxon>
        <taxon>Viridiplantae</taxon>
        <taxon>Streptophyta</taxon>
        <taxon>Embryophyta</taxon>
        <taxon>Tracheophyta</taxon>
        <taxon>Spermatophyta</taxon>
        <taxon>Magnoliopsida</taxon>
        <taxon>Liliopsida</taxon>
        <taxon>Poales</taxon>
        <taxon>Cyperaceae</taxon>
        <taxon>Cyperoideae</taxon>
        <taxon>Rhynchosporeae</taxon>
        <taxon>Rhynchospora</taxon>
    </lineage>
</organism>
<dbReference type="GO" id="GO:0016747">
    <property type="term" value="F:acyltransferase activity, transferring groups other than amino-acyl groups"/>
    <property type="evidence" value="ECO:0007669"/>
    <property type="project" value="TreeGrafter"/>
</dbReference>
<keyword evidence="3" id="KW-0012">Acyltransferase</keyword>
<keyword evidence="2" id="KW-0808">Transferase</keyword>
<dbReference type="Proteomes" id="UP001210211">
    <property type="component" value="Unassembled WGS sequence"/>
</dbReference>
<evidence type="ECO:0000256" key="3">
    <source>
        <dbReference type="ARBA" id="ARBA00023315"/>
    </source>
</evidence>
<accession>A0AAD5WAD7</accession>
<sequence>MANIIPPSFDHNLLCGRSPPRISFHHPEYTTDPPPASAPTLVTSAFNISSGQIFFLNNQSRGGNKSTRISSFSMISGLVWKCYCISQGLAPSTQARLMFNASIHKRLCPPLPKTYFGNAVIRKFATSKVSQITSNPVAAVAEIVQTAIDGITDDFIRSFIDYLEVMKGRILRPALDLKQSELRISSISRLPASDADFGWGAPQQLSMAEATGNNVVYVLDEPGNKRGYQVYVTLDPTLMPRFKKAFYQELLSEGTEKHDYFTLQSTGNRSRI</sequence>
<evidence type="ECO:0000256" key="2">
    <source>
        <dbReference type="ARBA" id="ARBA00022679"/>
    </source>
</evidence>
<dbReference type="PANTHER" id="PTHR31642">
    <property type="entry name" value="TRICHOTHECENE 3-O-ACETYLTRANSFERASE"/>
    <property type="match status" value="1"/>
</dbReference>
<protein>
    <submittedName>
        <fullName evidence="4">Uncharacterized protein</fullName>
    </submittedName>
</protein>
<gene>
    <name evidence="4" type="ORF">LUZ61_014284</name>
</gene>
<name>A0AAD5WAD7_9POAL</name>
<dbReference type="EMBL" id="JAMRDG010000002">
    <property type="protein sequence ID" value="KAJ3685120.1"/>
    <property type="molecule type" value="Genomic_DNA"/>
</dbReference>
<evidence type="ECO:0000313" key="5">
    <source>
        <dbReference type="Proteomes" id="UP001210211"/>
    </source>
</evidence>
<dbReference type="PANTHER" id="PTHR31642:SF138">
    <property type="entry name" value="PUTRESCINE HYDROXYCINNAMOYLTRANSFERASE 1"/>
    <property type="match status" value="1"/>
</dbReference>
<proteinExistence type="inferred from homology"/>
<dbReference type="Pfam" id="PF02458">
    <property type="entry name" value="Transferase"/>
    <property type="match status" value="1"/>
</dbReference>
<dbReference type="InterPro" id="IPR023213">
    <property type="entry name" value="CAT-like_dom_sf"/>
</dbReference>
<reference evidence="4 5" key="1">
    <citation type="journal article" date="2022" name="Cell">
        <title>Repeat-based holocentromeres influence genome architecture and karyotype evolution.</title>
        <authorList>
            <person name="Hofstatter P.G."/>
            <person name="Thangavel G."/>
            <person name="Lux T."/>
            <person name="Neumann P."/>
            <person name="Vondrak T."/>
            <person name="Novak P."/>
            <person name="Zhang M."/>
            <person name="Costa L."/>
            <person name="Castellani M."/>
            <person name="Scott A."/>
            <person name="Toegelov H."/>
            <person name="Fuchs J."/>
            <person name="Mata-Sucre Y."/>
            <person name="Dias Y."/>
            <person name="Vanzela A.L.L."/>
            <person name="Huettel B."/>
            <person name="Almeida C.C.S."/>
            <person name="Simkova H."/>
            <person name="Souza G."/>
            <person name="Pedrosa-Harand A."/>
            <person name="Macas J."/>
            <person name="Mayer K.F.X."/>
            <person name="Houben A."/>
            <person name="Marques A."/>
        </authorList>
    </citation>
    <scope>NUCLEOTIDE SEQUENCE [LARGE SCALE GENOMIC DNA]</scope>
    <source>
        <strain evidence="4">RhyTen1mFocal</strain>
    </source>
</reference>
<evidence type="ECO:0000256" key="1">
    <source>
        <dbReference type="ARBA" id="ARBA00009861"/>
    </source>
</evidence>
<dbReference type="AlphaFoldDB" id="A0AAD5WAD7"/>
<comment type="similarity">
    <text evidence="1">Belongs to the plant acyltransferase family.</text>
</comment>
<comment type="caution">
    <text evidence="4">The sequence shown here is derived from an EMBL/GenBank/DDBJ whole genome shotgun (WGS) entry which is preliminary data.</text>
</comment>
<evidence type="ECO:0000313" key="4">
    <source>
        <dbReference type="EMBL" id="KAJ3685120.1"/>
    </source>
</evidence>
<dbReference type="InterPro" id="IPR050317">
    <property type="entry name" value="Plant_Fungal_Acyltransferase"/>
</dbReference>